<feature type="transmembrane region" description="Helical" evidence="1">
    <location>
        <begin position="12"/>
        <end position="33"/>
    </location>
</feature>
<name>A0A2T3N100_9GAMM</name>
<dbReference type="OrthoDB" id="5808342at2"/>
<organism evidence="3 4">
    <name type="scientific">Photobacterium lipolyticum</name>
    <dbReference type="NCBI Taxonomy" id="266810"/>
    <lineage>
        <taxon>Bacteria</taxon>
        <taxon>Pseudomonadati</taxon>
        <taxon>Pseudomonadota</taxon>
        <taxon>Gammaproteobacteria</taxon>
        <taxon>Vibrionales</taxon>
        <taxon>Vibrionaceae</taxon>
        <taxon>Photobacterium</taxon>
    </lineage>
</organism>
<evidence type="ECO:0000313" key="4">
    <source>
        <dbReference type="Proteomes" id="UP000240904"/>
    </source>
</evidence>
<keyword evidence="1" id="KW-1133">Transmembrane helix</keyword>
<reference evidence="3 4" key="1">
    <citation type="submission" date="2018-03" db="EMBL/GenBank/DDBJ databases">
        <title>Whole genome sequencing of Histamine producing bacteria.</title>
        <authorList>
            <person name="Butler K."/>
        </authorList>
    </citation>
    <scope>NUCLEOTIDE SEQUENCE [LARGE SCALE GENOMIC DNA]</scope>
    <source>
        <strain evidence="3 4">DSM 16190</strain>
    </source>
</reference>
<feature type="transmembrane region" description="Helical" evidence="1">
    <location>
        <begin position="223"/>
        <end position="244"/>
    </location>
</feature>
<dbReference type="Proteomes" id="UP000240904">
    <property type="component" value="Unassembled WGS sequence"/>
</dbReference>
<feature type="domain" description="Acyltransferase 3" evidence="2">
    <location>
        <begin position="12"/>
        <end position="342"/>
    </location>
</feature>
<feature type="transmembrane region" description="Helical" evidence="1">
    <location>
        <begin position="422"/>
        <end position="441"/>
    </location>
</feature>
<feature type="transmembrane region" description="Helical" evidence="1">
    <location>
        <begin position="250"/>
        <end position="269"/>
    </location>
</feature>
<feature type="transmembrane region" description="Helical" evidence="1">
    <location>
        <begin position="194"/>
        <end position="216"/>
    </location>
</feature>
<gene>
    <name evidence="3" type="ORF">C9I89_05685</name>
</gene>
<keyword evidence="4" id="KW-1185">Reference proteome</keyword>
<evidence type="ECO:0000259" key="2">
    <source>
        <dbReference type="Pfam" id="PF01757"/>
    </source>
</evidence>
<evidence type="ECO:0000313" key="3">
    <source>
        <dbReference type="EMBL" id="PSW06007.1"/>
    </source>
</evidence>
<feature type="transmembrane region" description="Helical" evidence="1">
    <location>
        <begin position="391"/>
        <end position="410"/>
    </location>
</feature>
<keyword evidence="1" id="KW-0472">Membrane</keyword>
<feature type="transmembrane region" description="Helical" evidence="1">
    <location>
        <begin position="45"/>
        <end position="69"/>
    </location>
</feature>
<feature type="transmembrane region" description="Helical" evidence="1">
    <location>
        <begin position="328"/>
        <end position="349"/>
    </location>
</feature>
<feature type="transmembrane region" description="Helical" evidence="1">
    <location>
        <begin position="290"/>
        <end position="308"/>
    </location>
</feature>
<dbReference type="AlphaFoldDB" id="A0A2T3N100"/>
<dbReference type="EMBL" id="PYMC01000003">
    <property type="protein sequence ID" value="PSW06007.1"/>
    <property type="molecule type" value="Genomic_DNA"/>
</dbReference>
<comment type="caution">
    <text evidence="3">The sequence shown here is derived from an EMBL/GenBank/DDBJ whole genome shotgun (WGS) entry which is preliminary data.</text>
</comment>
<sequence length="503" mass="56819">MNLFIGEKMKRIYAFDSLKLLGIVAIFVIHYSIFNYYGGVEHNAIYLSLNILARFAVPFFFVVAGYLYYFQSMTDSGAYTKRYLAKLIRMYVSWTLIYFVLVGVGYQFWRPYSFLAAFYHGTFGSEIMWFMPALMIAVLLQFIAKKFNACFALFIVACMLHLIGLSGQSYQALLPFEIFNPETNTFFINSRDPLFFGLFYVTLGYHLAKVNAVSLIKKLPWPVYLLGTVLFSGLSVAEGLWLILGHGAIIADYYIMTLPVTLSFIALALTLPTVNKPSWFAKIGEHSGEIYLNHGVLNSMVMSVFWYMGVFSDPEVRAVVANNLTLQILLVPLALAVNFTFYFAIRSLFRRCFGKQTLSAYRESAMILSALWLIFIYAPNGQGENLFNNQNPMTVFIAVCICCTAYYSFVRWLTPVSDQKSSLAIKHIIVGAAVSGYWLALSASGVLEMLRSLYQEGANPFILVLSGPFVTFSLLIVFSVGITLGLQKWLYMPNLNSREQVTP</sequence>
<dbReference type="GO" id="GO:0016747">
    <property type="term" value="F:acyltransferase activity, transferring groups other than amino-acyl groups"/>
    <property type="evidence" value="ECO:0007669"/>
    <property type="project" value="InterPro"/>
</dbReference>
<proteinExistence type="predicted"/>
<feature type="transmembrane region" description="Helical" evidence="1">
    <location>
        <begin position="90"/>
        <end position="107"/>
    </location>
</feature>
<feature type="transmembrane region" description="Helical" evidence="1">
    <location>
        <begin position="151"/>
        <end position="174"/>
    </location>
</feature>
<feature type="transmembrane region" description="Helical" evidence="1">
    <location>
        <begin position="361"/>
        <end position="379"/>
    </location>
</feature>
<evidence type="ECO:0000256" key="1">
    <source>
        <dbReference type="SAM" id="Phobius"/>
    </source>
</evidence>
<dbReference type="Pfam" id="PF01757">
    <property type="entry name" value="Acyl_transf_3"/>
    <property type="match status" value="1"/>
</dbReference>
<dbReference type="InterPro" id="IPR002656">
    <property type="entry name" value="Acyl_transf_3_dom"/>
</dbReference>
<feature type="transmembrane region" description="Helical" evidence="1">
    <location>
        <begin position="127"/>
        <end position="144"/>
    </location>
</feature>
<feature type="transmembrane region" description="Helical" evidence="1">
    <location>
        <begin position="461"/>
        <end position="486"/>
    </location>
</feature>
<keyword evidence="1" id="KW-0812">Transmembrane</keyword>
<accession>A0A2T3N100</accession>
<protein>
    <recommendedName>
        <fullName evidence="2">Acyltransferase 3 domain-containing protein</fullName>
    </recommendedName>
</protein>